<gene>
    <name evidence="2" type="ORF">MNBD_NITROSPINAE04-285</name>
</gene>
<dbReference type="CDD" id="cd04179">
    <property type="entry name" value="DPM_DPG-synthase_like"/>
    <property type="match status" value="1"/>
</dbReference>
<evidence type="ECO:0000313" key="2">
    <source>
        <dbReference type="EMBL" id="VAX15183.1"/>
    </source>
</evidence>
<name>A0A3B1BSL3_9ZZZZ</name>
<proteinExistence type="predicted"/>
<reference evidence="2" key="1">
    <citation type="submission" date="2018-06" db="EMBL/GenBank/DDBJ databases">
        <authorList>
            <person name="Zhirakovskaya E."/>
        </authorList>
    </citation>
    <scope>NUCLEOTIDE SEQUENCE</scope>
</reference>
<dbReference type="SUPFAM" id="SSF53448">
    <property type="entry name" value="Nucleotide-diphospho-sugar transferases"/>
    <property type="match status" value="1"/>
</dbReference>
<keyword evidence="2" id="KW-0808">Transferase</keyword>
<sequence length="251" mass="27597">MEKLDWTGAEKISVVIPAYNEEKTVKEVAEKALCHARHVIVVDDCSTDATASELNNLDVTLLRNNENLGKAATLWRGIEHAIATGAEKIITMDGDGQHMPDDIPRFAKASVDYPGRVVIGMRFQNSEGIPRARYNANKFANFWVAWAAGMPLKDSQSGFRLYPAELFSRVKIKTGKGRGFVFESEILIEAGRNGFKAISVPIDAIYNSDARPSHFRPALDIAKITIMVAGKLLSRGLYPGGLYKSLTGKVE</sequence>
<organism evidence="2">
    <name type="scientific">hydrothermal vent metagenome</name>
    <dbReference type="NCBI Taxonomy" id="652676"/>
    <lineage>
        <taxon>unclassified sequences</taxon>
        <taxon>metagenomes</taxon>
        <taxon>ecological metagenomes</taxon>
    </lineage>
</organism>
<evidence type="ECO:0000259" key="1">
    <source>
        <dbReference type="Pfam" id="PF00535"/>
    </source>
</evidence>
<dbReference type="InterPro" id="IPR029044">
    <property type="entry name" value="Nucleotide-diphossugar_trans"/>
</dbReference>
<dbReference type="Pfam" id="PF00535">
    <property type="entry name" value="Glycos_transf_2"/>
    <property type="match status" value="1"/>
</dbReference>
<dbReference type="PANTHER" id="PTHR48090">
    <property type="entry name" value="UNDECAPRENYL-PHOSPHATE 4-DEOXY-4-FORMAMIDO-L-ARABINOSE TRANSFERASE-RELATED"/>
    <property type="match status" value="1"/>
</dbReference>
<dbReference type="EMBL" id="UOGA01000034">
    <property type="protein sequence ID" value="VAX15183.1"/>
    <property type="molecule type" value="Genomic_DNA"/>
</dbReference>
<dbReference type="GO" id="GO:0016740">
    <property type="term" value="F:transferase activity"/>
    <property type="evidence" value="ECO:0007669"/>
    <property type="project" value="UniProtKB-KW"/>
</dbReference>
<dbReference type="InterPro" id="IPR050256">
    <property type="entry name" value="Glycosyltransferase_2"/>
</dbReference>
<dbReference type="Gene3D" id="3.90.550.10">
    <property type="entry name" value="Spore Coat Polysaccharide Biosynthesis Protein SpsA, Chain A"/>
    <property type="match status" value="1"/>
</dbReference>
<accession>A0A3B1BSL3</accession>
<dbReference type="AlphaFoldDB" id="A0A3B1BSL3"/>
<dbReference type="PANTHER" id="PTHR48090:SF7">
    <property type="entry name" value="RFBJ PROTEIN"/>
    <property type="match status" value="1"/>
</dbReference>
<protein>
    <submittedName>
        <fullName evidence="2">FIG143263: Glycosyl transferase</fullName>
    </submittedName>
</protein>
<feature type="domain" description="Glycosyltransferase 2-like" evidence="1">
    <location>
        <begin position="13"/>
        <end position="138"/>
    </location>
</feature>
<dbReference type="InterPro" id="IPR001173">
    <property type="entry name" value="Glyco_trans_2-like"/>
</dbReference>